<dbReference type="AlphaFoldDB" id="A0A9D3S727"/>
<evidence type="ECO:0000313" key="2">
    <source>
        <dbReference type="Proteomes" id="UP001044222"/>
    </source>
</evidence>
<gene>
    <name evidence="1" type="ORF">ANANG_G00026070</name>
</gene>
<dbReference type="Proteomes" id="UP001044222">
    <property type="component" value="Unassembled WGS sequence"/>
</dbReference>
<reference evidence="1" key="1">
    <citation type="submission" date="2021-01" db="EMBL/GenBank/DDBJ databases">
        <title>A chromosome-scale assembly of European eel, Anguilla anguilla.</title>
        <authorList>
            <person name="Henkel C."/>
            <person name="Jong-Raadsen S.A."/>
            <person name="Dufour S."/>
            <person name="Weltzien F.-A."/>
            <person name="Palstra A.P."/>
            <person name="Pelster B."/>
            <person name="Spaink H.P."/>
            <person name="Van Den Thillart G.E."/>
            <person name="Jansen H."/>
            <person name="Zahm M."/>
            <person name="Klopp C."/>
            <person name="Cedric C."/>
            <person name="Louis A."/>
            <person name="Berthelot C."/>
            <person name="Parey E."/>
            <person name="Roest Crollius H."/>
            <person name="Montfort J."/>
            <person name="Robinson-Rechavi M."/>
            <person name="Bucao C."/>
            <person name="Bouchez O."/>
            <person name="Gislard M."/>
            <person name="Lluch J."/>
            <person name="Milhes M."/>
            <person name="Lampietro C."/>
            <person name="Lopez Roques C."/>
            <person name="Donnadieu C."/>
            <person name="Braasch I."/>
            <person name="Desvignes T."/>
            <person name="Postlethwait J."/>
            <person name="Bobe J."/>
            <person name="Guiguen Y."/>
            <person name="Dirks R."/>
        </authorList>
    </citation>
    <scope>NUCLEOTIDE SEQUENCE</scope>
    <source>
        <strain evidence="1">Tag_6206</strain>
        <tissue evidence="1">Liver</tissue>
    </source>
</reference>
<organism evidence="1 2">
    <name type="scientific">Anguilla anguilla</name>
    <name type="common">European freshwater eel</name>
    <name type="synonym">Muraena anguilla</name>
    <dbReference type="NCBI Taxonomy" id="7936"/>
    <lineage>
        <taxon>Eukaryota</taxon>
        <taxon>Metazoa</taxon>
        <taxon>Chordata</taxon>
        <taxon>Craniata</taxon>
        <taxon>Vertebrata</taxon>
        <taxon>Euteleostomi</taxon>
        <taxon>Actinopterygii</taxon>
        <taxon>Neopterygii</taxon>
        <taxon>Teleostei</taxon>
        <taxon>Anguilliformes</taxon>
        <taxon>Anguillidae</taxon>
        <taxon>Anguilla</taxon>
    </lineage>
</organism>
<accession>A0A9D3S727</accession>
<sequence length="70" mass="7594">MWLYVGRPLSQRNCGGNMLLSPMQAMPLMETEIPITTMDPVPTLKGPTLGGGWTCCRCTQSPPSPSPTEE</sequence>
<feature type="non-terminal residue" evidence="1">
    <location>
        <position position="70"/>
    </location>
</feature>
<protein>
    <submittedName>
        <fullName evidence="1">Uncharacterized protein</fullName>
    </submittedName>
</protein>
<evidence type="ECO:0000313" key="1">
    <source>
        <dbReference type="EMBL" id="KAG5858059.1"/>
    </source>
</evidence>
<proteinExistence type="predicted"/>
<name>A0A9D3S727_ANGAN</name>
<dbReference type="EMBL" id="JAFIRN010000001">
    <property type="protein sequence ID" value="KAG5858059.1"/>
    <property type="molecule type" value="Genomic_DNA"/>
</dbReference>
<comment type="caution">
    <text evidence="1">The sequence shown here is derived from an EMBL/GenBank/DDBJ whole genome shotgun (WGS) entry which is preliminary data.</text>
</comment>
<keyword evidence="2" id="KW-1185">Reference proteome</keyword>